<dbReference type="InterPro" id="IPR012317">
    <property type="entry name" value="Poly(ADP-ribose)pol_cat_dom"/>
</dbReference>
<feature type="domain" description="PARP catalytic" evidence="1">
    <location>
        <begin position="1"/>
        <end position="57"/>
    </location>
</feature>
<dbReference type="Gene3D" id="3.90.228.10">
    <property type="match status" value="1"/>
</dbReference>
<accession>X1RN32</accession>
<dbReference type="GO" id="GO:0003950">
    <property type="term" value="F:NAD+ poly-ADP-ribosyltransferase activity"/>
    <property type="evidence" value="ECO:0007669"/>
    <property type="project" value="InterPro"/>
</dbReference>
<dbReference type="AlphaFoldDB" id="X1RN32"/>
<organism evidence="2">
    <name type="scientific">marine sediment metagenome</name>
    <dbReference type="NCBI Taxonomy" id="412755"/>
    <lineage>
        <taxon>unclassified sequences</taxon>
        <taxon>metagenomes</taxon>
        <taxon>ecological metagenomes</taxon>
    </lineage>
</organism>
<sequence length="57" mass="6869">MMKKLNNIKWNNKILYHGTTKKLWDDVEKRGFKIPIKEKNWLGRGIYFGVNNFITPM</sequence>
<dbReference type="EMBL" id="BARW01014960">
    <property type="protein sequence ID" value="GAI82043.1"/>
    <property type="molecule type" value="Genomic_DNA"/>
</dbReference>
<proteinExistence type="predicted"/>
<comment type="caution">
    <text evidence="2">The sequence shown here is derived from an EMBL/GenBank/DDBJ whole genome shotgun (WGS) entry which is preliminary data.</text>
</comment>
<feature type="non-terminal residue" evidence="2">
    <location>
        <position position="57"/>
    </location>
</feature>
<evidence type="ECO:0000313" key="2">
    <source>
        <dbReference type="EMBL" id="GAI82043.1"/>
    </source>
</evidence>
<reference evidence="2" key="1">
    <citation type="journal article" date="2014" name="Front. Microbiol.">
        <title>High frequency of phylogenetically diverse reductive dehalogenase-homologous genes in deep subseafloor sedimentary metagenomes.</title>
        <authorList>
            <person name="Kawai M."/>
            <person name="Futagami T."/>
            <person name="Toyoda A."/>
            <person name="Takaki Y."/>
            <person name="Nishi S."/>
            <person name="Hori S."/>
            <person name="Arai W."/>
            <person name="Tsubouchi T."/>
            <person name="Morono Y."/>
            <person name="Uchiyama I."/>
            <person name="Ito T."/>
            <person name="Fujiyama A."/>
            <person name="Inagaki F."/>
            <person name="Takami H."/>
        </authorList>
    </citation>
    <scope>NUCLEOTIDE SEQUENCE</scope>
    <source>
        <strain evidence="2">Expedition CK06-06</strain>
    </source>
</reference>
<dbReference type="PROSITE" id="PS51059">
    <property type="entry name" value="PARP_CATALYTIC"/>
    <property type="match status" value="1"/>
</dbReference>
<gene>
    <name evidence="2" type="ORF">S12H4_26380</name>
</gene>
<name>X1RN32_9ZZZZ</name>
<protein>
    <recommendedName>
        <fullName evidence="1">PARP catalytic domain-containing protein</fullName>
    </recommendedName>
</protein>
<dbReference type="SUPFAM" id="SSF56399">
    <property type="entry name" value="ADP-ribosylation"/>
    <property type="match status" value="1"/>
</dbReference>
<evidence type="ECO:0000259" key="1">
    <source>
        <dbReference type="PROSITE" id="PS51059"/>
    </source>
</evidence>